<keyword evidence="4 5" id="KW-0206">Cytoskeleton</keyword>
<name>X6NCI2_RETFI</name>
<protein>
    <recommendedName>
        <fullName evidence="5">Actin-related protein 2/3 complex subunit 5</fullName>
    </recommendedName>
</protein>
<dbReference type="PANTHER" id="PTHR12644">
    <property type="entry name" value="ARP2/3 COMPLEX 16 KD SUBUNIT P16-ARC"/>
    <property type="match status" value="1"/>
</dbReference>
<evidence type="ECO:0000256" key="2">
    <source>
        <dbReference type="ARBA" id="ARBA00006084"/>
    </source>
</evidence>
<reference evidence="6 7" key="1">
    <citation type="journal article" date="2013" name="Curr. Biol.">
        <title>The Genome of the Foraminiferan Reticulomyxa filosa.</title>
        <authorList>
            <person name="Glockner G."/>
            <person name="Hulsmann N."/>
            <person name="Schleicher M."/>
            <person name="Noegel A.A."/>
            <person name="Eichinger L."/>
            <person name="Gallinger C."/>
            <person name="Pawlowski J."/>
            <person name="Sierra R."/>
            <person name="Euteneuer U."/>
            <person name="Pillet L."/>
            <person name="Moustafa A."/>
            <person name="Platzer M."/>
            <person name="Groth M."/>
            <person name="Szafranski K."/>
            <person name="Schliwa M."/>
        </authorList>
    </citation>
    <scope>NUCLEOTIDE SEQUENCE [LARGE SCALE GENOMIC DNA]</scope>
</reference>
<comment type="similarity">
    <text evidence="2 5">Belongs to the ARPC5 family.</text>
</comment>
<dbReference type="Pfam" id="PF04699">
    <property type="entry name" value="P16-Arc"/>
    <property type="match status" value="1"/>
</dbReference>
<proteinExistence type="inferred from homology"/>
<dbReference type="OrthoDB" id="429520at2759"/>
<dbReference type="EMBL" id="ASPP01009754">
    <property type="protein sequence ID" value="ETO23706.1"/>
    <property type="molecule type" value="Genomic_DNA"/>
</dbReference>
<dbReference type="GO" id="GO:0034314">
    <property type="term" value="P:Arp2/3 complex-mediated actin nucleation"/>
    <property type="evidence" value="ECO:0007669"/>
    <property type="project" value="InterPro"/>
</dbReference>
<evidence type="ECO:0000313" key="7">
    <source>
        <dbReference type="Proteomes" id="UP000023152"/>
    </source>
</evidence>
<dbReference type="GO" id="GO:0030833">
    <property type="term" value="P:regulation of actin filament polymerization"/>
    <property type="evidence" value="ECO:0007669"/>
    <property type="project" value="InterPro"/>
</dbReference>
<evidence type="ECO:0000256" key="1">
    <source>
        <dbReference type="ARBA" id="ARBA00004245"/>
    </source>
</evidence>
<evidence type="ECO:0000313" key="6">
    <source>
        <dbReference type="EMBL" id="ETO23706.1"/>
    </source>
</evidence>
<comment type="subcellular location">
    <subcellularLocation>
        <location evidence="1">Cytoplasm</location>
        <location evidence="1">Cytoskeleton</location>
    </subcellularLocation>
</comment>
<keyword evidence="3" id="KW-0963">Cytoplasm</keyword>
<gene>
    <name evidence="6" type="ORF">RFI_13472</name>
</gene>
<dbReference type="InterPro" id="IPR006789">
    <property type="entry name" value="ARPC5"/>
</dbReference>
<comment type="caution">
    <text evidence="6">The sequence shown here is derived from an EMBL/GenBank/DDBJ whole genome shotgun (WGS) entry which is preliminary data.</text>
</comment>
<dbReference type="InterPro" id="IPR036743">
    <property type="entry name" value="ARPC5_sf"/>
</dbReference>
<keyword evidence="7" id="KW-1185">Reference proteome</keyword>
<dbReference type="GO" id="GO:0005885">
    <property type="term" value="C:Arp2/3 protein complex"/>
    <property type="evidence" value="ECO:0007669"/>
    <property type="project" value="InterPro"/>
</dbReference>
<dbReference type="AlphaFoldDB" id="X6NCI2"/>
<accession>X6NCI2</accession>
<dbReference type="SUPFAM" id="SSF69103">
    <property type="entry name" value="Arp2/3 complex 16 kDa subunit ARPC5"/>
    <property type="match status" value="1"/>
</dbReference>
<dbReference type="Proteomes" id="UP000023152">
    <property type="component" value="Unassembled WGS sequence"/>
</dbReference>
<sequence>MSKKAFIKKKNFLFKEFAEPVLEALRSSKKSDIGTMVDKLEEHEREVILKYVYYGFQAKSEHAETFLSWQQAIVKKDGLGAIVRILSDIKRNILDVKMWTVEFFFKIKKVPKTCDLVRTPCVPHFLFNVTIVLRNTIEQHINFV</sequence>
<organism evidence="6 7">
    <name type="scientific">Reticulomyxa filosa</name>
    <dbReference type="NCBI Taxonomy" id="46433"/>
    <lineage>
        <taxon>Eukaryota</taxon>
        <taxon>Sar</taxon>
        <taxon>Rhizaria</taxon>
        <taxon>Retaria</taxon>
        <taxon>Foraminifera</taxon>
        <taxon>Monothalamids</taxon>
        <taxon>Reticulomyxidae</taxon>
        <taxon>Reticulomyxa</taxon>
    </lineage>
</organism>
<evidence type="ECO:0000256" key="5">
    <source>
        <dbReference type="RuleBase" id="RU004301"/>
    </source>
</evidence>
<evidence type="ECO:0000256" key="3">
    <source>
        <dbReference type="ARBA" id="ARBA00022490"/>
    </source>
</evidence>
<comment type="function">
    <text evidence="5">Functions as component of the Arp2/3 complex which is involved in regulation of actin polymerization and together with an activating nucleation-promoting factor (NPF) mediates the formation of branched actin networks. Arp2/3 complex plays a critical role in the control of cell morphogenesis via the modulation of cell polarity development.</text>
</comment>
<evidence type="ECO:0000256" key="4">
    <source>
        <dbReference type="ARBA" id="ARBA00023212"/>
    </source>
</evidence>
<dbReference type="Gene3D" id="1.25.40.190">
    <property type="entry name" value="Actin-related protein 2/3 complex subunit 5"/>
    <property type="match status" value="1"/>
</dbReference>